<evidence type="ECO:0000256" key="1">
    <source>
        <dbReference type="SAM" id="SignalP"/>
    </source>
</evidence>
<dbReference type="RefSeq" id="WP_155036567.1">
    <property type="nucleotide sequence ID" value="NZ_JBHTIG010000009.1"/>
</dbReference>
<dbReference type="PROSITE" id="PS51257">
    <property type="entry name" value="PROKAR_LIPOPROTEIN"/>
    <property type="match status" value="1"/>
</dbReference>
<dbReference type="Proteomes" id="UP000488936">
    <property type="component" value="Unassembled WGS sequence"/>
</dbReference>
<name>A0A7K1GNV9_9FLAO</name>
<dbReference type="OrthoDB" id="1359129at2"/>
<evidence type="ECO:0008006" key="4">
    <source>
        <dbReference type="Google" id="ProtNLM"/>
    </source>
</evidence>
<comment type="caution">
    <text evidence="2">The sequence shown here is derived from an EMBL/GenBank/DDBJ whole genome shotgun (WGS) entry which is preliminary data.</text>
</comment>
<keyword evidence="3" id="KW-1185">Reference proteome</keyword>
<organism evidence="2 3">
    <name type="scientific">Myroides pelagicus</name>
    <dbReference type="NCBI Taxonomy" id="270914"/>
    <lineage>
        <taxon>Bacteria</taxon>
        <taxon>Pseudomonadati</taxon>
        <taxon>Bacteroidota</taxon>
        <taxon>Flavobacteriia</taxon>
        <taxon>Flavobacteriales</taxon>
        <taxon>Flavobacteriaceae</taxon>
        <taxon>Myroides</taxon>
    </lineage>
</organism>
<dbReference type="AlphaFoldDB" id="A0A7K1GNV9"/>
<dbReference type="EMBL" id="WMJY01000031">
    <property type="protein sequence ID" value="MTH30585.1"/>
    <property type="molecule type" value="Genomic_DNA"/>
</dbReference>
<gene>
    <name evidence="2" type="ORF">GJV77_11825</name>
</gene>
<evidence type="ECO:0000313" key="2">
    <source>
        <dbReference type="EMBL" id="MTH30585.1"/>
    </source>
</evidence>
<sequence length="413" mass="46868">MRKIFNLMILTCFAVIGLSCSSDDNNTTPVDPVVVEKPLELIADQTEIFAGDTVKFTARSEKEVVEDVEIFIDQVKATNPYTFEQIGQYKVTAKAKGYKTSNTVTITVEEKLPILVLSIENPLPIVDRMLVTFIVKDNNGELVEDAEILLDGKKTMNPWPAEIGEHSFIATKEGYQTSDELKVTVIEPEPLFITTQFGENTIMEEMDVHFTVRDKNNTIIKDARIFVNGHSVSNPWKATAGQHLVRAYKDGYITKEPLEITVNAYPTYTGFYSYDGQTIEVNASELTFKRFELIDSTVYSLWWENTYSSNNQGYCTVEFLTPAIHNPDGSYTAVNPSKTTDITWLNARVYDKDNFWIFSSSYSEDFTGIYQVMNVSGRLGYIHANYHLKTKTGANKPFEIEFNGDRKVINYNF</sequence>
<proteinExistence type="predicted"/>
<protein>
    <recommendedName>
        <fullName evidence="4">PEGA domain-containing protein</fullName>
    </recommendedName>
</protein>
<feature type="chain" id="PRO_5029842033" description="PEGA domain-containing protein" evidence="1">
    <location>
        <begin position="22"/>
        <end position="413"/>
    </location>
</feature>
<reference evidence="2 3" key="1">
    <citation type="journal article" date="2006" name="Int. J. Syst. Evol. Microbiol.">
        <title>Myroides pelagicus sp. nov., isolated from seawater in Thailand.</title>
        <authorList>
            <person name="Yoon J."/>
            <person name="Maneerat S."/>
            <person name="Kawai F."/>
            <person name="Yokota A."/>
        </authorList>
    </citation>
    <scope>NUCLEOTIDE SEQUENCE [LARGE SCALE GENOMIC DNA]</scope>
    <source>
        <strain evidence="2 3">SM1T</strain>
    </source>
</reference>
<accession>A0A7K1GNV9</accession>
<keyword evidence="1" id="KW-0732">Signal</keyword>
<feature type="signal peptide" evidence="1">
    <location>
        <begin position="1"/>
        <end position="21"/>
    </location>
</feature>
<evidence type="ECO:0000313" key="3">
    <source>
        <dbReference type="Proteomes" id="UP000488936"/>
    </source>
</evidence>